<sequence>MPEQQHPARRESVQIVEDVLHRQEVDVCVELSFDRKRGLRGCATRTFRLVGVIKDDTDEYYLYLTNLPVADYNTPDIAQFYRVRWEVKLLFKELKSRFGLDEINTTDAYIIEALTIMR</sequence>
<proteinExistence type="predicted"/>
<reference evidence="1 2" key="1">
    <citation type="journal article" date="2019" name="Int. J. Syst. Evol. Microbiol.">
        <title>The Global Catalogue of Microorganisms (GCM) 10K type strain sequencing project: providing services to taxonomists for standard genome sequencing and annotation.</title>
        <authorList>
            <consortium name="The Broad Institute Genomics Platform"/>
            <consortium name="The Broad Institute Genome Sequencing Center for Infectious Disease"/>
            <person name="Wu L."/>
            <person name="Ma J."/>
        </authorList>
    </citation>
    <scope>NUCLEOTIDE SEQUENCE [LARGE SCALE GENOMIC DNA]</scope>
    <source>
        <strain evidence="1 2">JCM 17504</strain>
    </source>
</reference>
<dbReference type="GeneID" id="76380180"/>
<evidence type="ECO:0008006" key="3">
    <source>
        <dbReference type="Google" id="ProtNLM"/>
    </source>
</evidence>
<dbReference type="SUPFAM" id="SSF53098">
    <property type="entry name" value="Ribonuclease H-like"/>
    <property type="match status" value="1"/>
</dbReference>
<accession>A0AAV3UPJ5</accession>
<keyword evidence="2" id="KW-1185">Reference proteome</keyword>
<dbReference type="Gene3D" id="3.90.350.10">
    <property type="entry name" value="Transposase Inhibitor Protein From Tn5, Chain A, domain 1"/>
    <property type="match status" value="1"/>
</dbReference>
<dbReference type="PANTHER" id="PTHR33258">
    <property type="entry name" value="TRANSPOSASE INSL FOR INSERTION SEQUENCE ELEMENT IS186A-RELATED"/>
    <property type="match status" value="1"/>
</dbReference>
<name>A0AAV3UPJ5_9EURY</name>
<evidence type="ECO:0000313" key="2">
    <source>
        <dbReference type="Proteomes" id="UP001501729"/>
    </source>
</evidence>
<gene>
    <name evidence="1" type="ORF">GCM10025751_48700</name>
</gene>
<comment type="caution">
    <text evidence="1">The sequence shown here is derived from an EMBL/GenBank/DDBJ whole genome shotgun (WGS) entry which is preliminary data.</text>
</comment>
<dbReference type="EMBL" id="BAABKX010000022">
    <property type="protein sequence ID" value="GAA5062003.1"/>
    <property type="molecule type" value="Genomic_DNA"/>
</dbReference>
<dbReference type="InterPro" id="IPR012337">
    <property type="entry name" value="RNaseH-like_sf"/>
</dbReference>
<dbReference type="RefSeq" id="WP_265338451.1">
    <property type="nucleotide sequence ID" value="NZ_BAABKX010000022.1"/>
</dbReference>
<organism evidence="1 2">
    <name type="scientific">Haladaptatus pallidirubidus</name>
    <dbReference type="NCBI Taxonomy" id="1008152"/>
    <lineage>
        <taxon>Archaea</taxon>
        <taxon>Methanobacteriati</taxon>
        <taxon>Methanobacteriota</taxon>
        <taxon>Stenosarchaea group</taxon>
        <taxon>Halobacteria</taxon>
        <taxon>Halobacteriales</taxon>
        <taxon>Haladaptataceae</taxon>
        <taxon>Haladaptatus</taxon>
    </lineage>
</organism>
<dbReference type="Proteomes" id="UP001501729">
    <property type="component" value="Unassembled WGS sequence"/>
</dbReference>
<evidence type="ECO:0000313" key="1">
    <source>
        <dbReference type="EMBL" id="GAA5062003.1"/>
    </source>
</evidence>
<protein>
    <recommendedName>
        <fullName evidence="3">Transposase DDE domain-containing protein</fullName>
    </recommendedName>
</protein>
<dbReference type="AlphaFoldDB" id="A0AAV3UPJ5"/>
<dbReference type="PANTHER" id="PTHR33258:SF1">
    <property type="entry name" value="TRANSPOSASE INSL FOR INSERTION SEQUENCE ELEMENT IS186A-RELATED"/>
    <property type="match status" value="1"/>
</dbReference>